<organism evidence="3 4">
    <name type="scientific">Sporidiobolus salmonicolor</name>
    <name type="common">Yeast-like fungus</name>
    <name type="synonym">Sporobolomyces salmonicolor</name>
    <dbReference type="NCBI Taxonomy" id="5005"/>
    <lineage>
        <taxon>Eukaryota</taxon>
        <taxon>Fungi</taxon>
        <taxon>Dikarya</taxon>
        <taxon>Basidiomycota</taxon>
        <taxon>Pucciniomycotina</taxon>
        <taxon>Microbotryomycetes</taxon>
        <taxon>Sporidiobolales</taxon>
        <taxon>Sporidiobolaceae</taxon>
        <taxon>Sporobolomyces</taxon>
    </lineage>
</organism>
<sequence>MTAETHRVLSNTPLNSEPPLDRLISSFFTPTELAFNRNHGEFLTESASSYKLSLSSEVAGVPSGKVLSLNDLKAFPKHEVIAVLACAGNRRIEMDEEKEVEGLKWGGSAICNAHFSGPLLREVLESADIALEETLRARNRSGELHLHFETTQNCEDDRFYGSSLPLEMALDPERPVMLAYEMNGEPLTEAHGFPLRLVAPGIIGARSVKWLERIILRDHESDNFYMAKDYKVLPPQATPETKAQYLEKVSPMMEFPLNSEICQPTEHAVVDVKIPNPTVEVKGYAMGSKGTPIAAVYVTLVPLPIASSPPAPTSHSASPGAELTSRELPRIRLAAAALAPSAWTTAQLVHRPPGAHGDVGEEGKNWGWTLWSAAVPVPAEALQFAELGVGGQGAGVAIVAYARAASLSFFFAPARLKDVDGNKQELQTQWNLRGIAEASWSVSRIKIRKAPVA</sequence>
<dbReference type="PANTHER" id="PTHR19372">
    <property type="entry name" value="SULFITE REDUCTASE"/>
    <property type="match status" value="1"/>
</dbReference>
<evidence type="ECO:0000259" key="2">
    <source>
        <dbReference type="Pfam" id="PF03404"/>
    </source>
</evidence>
<dbReference type="OrthoDB" id="10051395at2759"/>
<name>A0A0D6EQV3_SPOSA</name>
<evidence type="ECO:0000313" key="4">
    <source>
        <dbReference type="Proteomes" id="UP000243876"/>
    </source>
</evidence>
<dbReference type="InterPro" id="IPR036374">
    <property type="entry name" value="OxRdtase_Mopterin-bd_sf"/>
</dbReference>
<dbReference type="PRINTS" id="PR00407">
    <property type="entry name" value="EUMOPTERIN"/>
</dbReference>
<keyword evidence="4" id="KW-1185">Reference proteome</keyword>
<dbReference type="EMBL" id="CENE01000021">
    <property type="protein sequence ID" value="CEQ42146.1"/>
    <property type="molecule type" value="Genomic_DNA"/>
</dbReference>
<dbReference type="Pfam" id="PF00174">
    <property type="entry name" value="Oxidored_molyb"/>
    <property type="match status" value="1"/>
</dbReference>
<dbReference type="Gene3D" id="2.60.40.650">
    <property type="match status" value="1"/>
</dbReference>
<dbReference type="Pfam" id="PF03404">
    <property type="entry name" value="Mo-co_dimer"/>
    <property type="match status" value="1"/>
</dbReference>
<dbReference type="GO" id="GO:0008482">
    <property type="term" value="F:sulfite oxidase activity"/>
    <property type="evidence" value="ECO:0007669"/>
    <property type="project" value="TreeGrafter"/>
</dbReference>
<dbReference type="GO" id="GO:0020037">
    <property type="term" value="F:heme binding"/>
    <property type="evidence" value="ECO:0007669"/>
    <property type="project" value="TreeGrafter"/>
</dbReference>
<feature type="domain" description="Oxidoreductase molybdopterin-binding" evidence="1">
    <location>
        <begin position="46"/>
        <end position="225"/>
    </location>
</feature>
<evidence type="ECO:0000259" key="1">
    <source>
        <dbReference type="Pfam" id="PF00174"/>
    </source>
</evidence>
<proteinExistence type="predicted"/>
<protein>
    <submittedName>
        <fullName evidence="3">SPOSA6832_03942-mRNA-1:cds</fullName>
    </submittedName>
</protein>
<reference evidence="4" key="1">
    <citation type="submission" date="2015-02" db="EMBL/GenBank/DDBJ databases">
        <authorList>
            <person name="Gon?alves P."/>
        </authorList>
    </citation>
    <scope>NUCLEOTIDE SEQUENCE [LARGE SCALE GENOMIC DNA]</scope>
</reference>
<dbReference type="Gene3D" id="3.90.420.10">
    <property type="entry name" value="Oxidoreductase, molybdopterin-binding domain"/>
    <property type="match status" value="1"/>
</dbReference>
<evidence type="ECO:0000313" key="3">
    <source>
        <dbReference type="EMBL" id="CEQ42146.1"/>
    </source>
</evidence>
<feature type="non-terminal residue" evidence="3">
    <location>
        <position position="1"/>
    </location>
</feature>
<gene>
    <name evidence="3" type="primary">SPOSA6832_03942</name>
</gene>
<accession>A0A0D6EQV3</accession>
<dbReference type="InterPro" id="IPR005066">
    <property type="entry name" value="MoCF_OxRdtse_dimer"/>
</dbReference>
<dbReference type="GO" id="GO:0005739">
    <property type="term" value="C:mitochondrion"/>
    <property type="evidence" value="ECO:0007669"/>
    <property type="project" value="TreeGrafter"/>
</dbReference>
<dbReference type="SUPFAM" id="SSF56524">
    <property type="entry name" value="Oxidoreductase molybdopterin-binding domain"/>
    <property type="match status" value="1"/>
</dbReference>
<dbReference type="GO" id="GO:0043546">
    <property type="term" value="F:molybdopterin cofactor binding"/>
    <property type="evidence" value="ECO:0007669"/>
    <property type="project" value="TreeGrafter"/>
</dbReference>
<dbReference type="GO" id="GO:0006790">
    <property type="term" value="P:sulfur compound metabolic process"/>
    <property type="evidence" value="ECO:0007669"/>
    <property type="project" value="TreeGrafter"/>
</dbReference>
<dbReference type="Proteomes" id="UP000243876">
    <property type="component" value="Unassembled WGS sequence"/>
</dbReference>
<dbReference type="AlphaFoldDB" id="A0A0D6EQV3"/>
<dbReference type="PANTHER" id="PTHR19372:SF7">
    <property type="entry name" value="SULFITE OXIDASE, MITOCHONDRIAL"/>
    <property type="match status" value="1"/>
</dbReference>
<dbReference type="InterPro" id="IPR008335">
    <property type="entry name" value="Mopterin_OxRdtase_euk"/>
</dbReference>
<feature type="domain" description="Moybdenum cofactor oxidoreductase dimerisation" evidence="2">
    <location>
        <begin position="252"/>
        <end position="300"/>
    </location>
</feature>
<dbReference type="InterPro" id="IPR000572">
    <property type="entry name" value="OxRdtase_Mopterin-bd_dom"/>
</dbReference>